<organism evidence="4 5">
    <name type="scientific">Brevibacterium pityocampae</name>
    <dbReference type="NCBI Taxonomy" id="506594"/>
    <lineage>
        <taxon>Bacteria</taxon>
        <taxon>Bacillati</taxon>
        <taxon>Actinomycetota</taxon>
        <taxon>Actinomycetes</taxon>
        <taxon>Micrococcales</taxon>
        <taxon>Brevibacteriaceae</taxon>
        <taxon>Brevibacterium</taxon>
    </lineage>
</organism>
<proteinExistence type="predicted"/>
<feature type="signal peptide" evidence="3">
    <location>
        <begin position="1"/>
        <end position="22"/>
    </location>
</feature>
<accession>A0ABP8J5T9</accession>
<dbReference type="RefSeq" id="WP_247618291.1">
    <property type="nucleotide sequence ID" value="NZ_BAABGL010000003.1"/>
</dbReference>
<keyword evidence="5" id="KW-1185">Reference proteome</keyword>
<reference evidence="5" key="1">
    <citation type="journal article" date="2019" name="Int. J. Syst. Evol. Microbiol.">
        <title>The Global Catalogue of Microorganisms (GCM) 10K type strain sequencing project: providing services to taxonomists for standard genome sequencing and annotation.</title>
        <authorList>
            <consortium name="The Broad Institute Genomics Platform"/>
            <consortium name="The Broad Institute Genome Sequencing Center for Infectious Disease"/>
            <person name="Wu L."/>
            <person name="Ma J."/>
        </authorList>
    </citation>
    <scope>NUCLEOTIDE SEQUENCE [LARGE SCALE GENOMIC DNA]</scope>
    <source>
        <strain evidence="5">JCM 17808</strain>
    </source>
</reference>
<evidence type="ECO:0000256" key="3">
    <source>
        <dbReference type="SAM" id="SignalP"/>
    </source>
</evidence>
<dbReference type="EMBL" id="BAABGL010000003">
    <property type="protein sequence ID" value="GAA4385635.1"/>
    <property type="molecule type" value="Genomic_DNA"/>
</dbReference>
<name>A0ABP8J5T9_9MICO</name>
<comment type="caution">
    <text evidence="4">The sequence shown here is derived from an EMBL/GenBank/DDBJ whole genome shotgun (WGS) entry which is preliminary data.</text>
</comment>
<keyword evidence="3" id="KW-0732">Signal</keyword>
<feature type="chain" id="PRO_5047438762" evidence="3">
    <location>
        <begin position="23"/>
        <end position="443"/>
    </location>
</feature>
<keyword evidence="2" id="KW-1133">Transmembrane helix</keyword>
<sequence length="443" mass="47979">MGRLLAAAVLTGALLGGGPVLAAAVEAPDRAAVVASAGSAEAAEGTAEDSGAPEPTDAERVEELFEGTETTLEAAVRIAAELDESPLYVDEAAADRYPQATLDVFEEKVAATEHPTYLVLLGVTDYADSRDLPMLIAQAHGGEGAFIVVPADGILRHTVELADLDAHLAVEQQFDRWHHDPDSRVSSVEWLNDVLDRLADPQYEEYEPPLSDRIRQAITYHPVRSAVIAGVVLVGLVGGVWFLARRRPVRTRKYRIPDSVMAAARDSDRSRMRRVLGQDALRIAEKLEALQTEGLSAEQSATVQRGLDAFGLARRIAEDESAAEDDLVGSLVLFDIAERSLESVERQRSARLTGGRPLRGPCTVNPRHGEAHKVGKVTAGGGRGLTVPMCAKCALEQRRGHPLQWLRVDGAPYPDRDTVWARTLYGATEADLVEEVIRSRAMR</sequence>
<evidence type="ECO:0000256" key="1">
    <source>
        <dbReference type="SAM" id="MobiDB-lite"/>
    </source>
</evidence>
<dbReference type="Proteomes" id="UP001500642">
    <property type="component" value="Unassembled WGS sequence"/>
</dbReference>
<protein>
    <submittedName>
        <fullName evidence="4">Uncharacterized protein</fullName>
    </submittedName>
</protein>
<feature type="compositionally biased region" description="Low complexity" evidence="1">
    <location>
        <begin position="36"/>
        <end position="52"/>
    </location>
</feature>
<evidence type="ECO:0000256" key="2">
    <source>
        <dbReference type="SAM" id="Phobius"/>
    </source>
</evidence>
<keyword evidence="2" id="KW-0812">Transmembrane</keyword>
<feature type="region of interest" description="Disordered" evidence="1">
    <location>
        <begin position="348"/>
        <end position="377"/>
    </location>
</feature>
<evidence type="ECO:0000313" key="4">
    <source>
        <dbReference type="EMBL" id="GAA4385635.1"/>
    </source>
</evidence>
<gene>
    <name evidence="4" type="ORF">GCM10023167_07620</name>
</gene>
<evidence type="ECO:0000313" key="5">
    <source>
        <dbReference type="Proteomes" id="UP001500642"/>
    </source>
</evidence>
<feature type="region of interest" description="Disordered" evidence="1">
    <location>
        <begin position="36"/>
        <end position="56"/>
    </location>
</feature>
<keyword evidence="2" id="KW-0472">Membrane</keyword>
<feature type="transmembrane region" description="Helical" evidence="2">
    <location>
        <begin position="223"/>
        <end position="244"/>
    </location>
</feature>